<feature type="binding site" evidence="7">
    <location>
        <position position="119"/>
    </location>
    <ligand>
        <name>Zn(2+)</name>
        <dbReference type="ChEBI" id="CHEBI:29105"/>
    </ligand>
</feature>
<feature type="domain" description="Glutamyl/glutaminyl-tRNA synthetase class Ib catalytic" evidence="9">
    <location>
        <begin position="10"/>
        <end position="244"/>
    </location>
</feature>
<dbReference type="GO" id="GO:0006400">
    <property type="term" value="P:tRNA modification"/>
    <property type="evidence" value="ECO:0007669"/>
    <property type="project" value="InterPro"/>
</dbReference>
<protein>
    <recommendedName>
        <fullName evidence="7">Glutamyl-Q tRNA(Asp) synthetase</fullName>
        <shortName evidence="7">Glu-Q-RSs</shortName>
        <ecNumber evidence="7">6.1.1.-</ecNumber>
    </recommendedName>
</protein>
<feature type="binding site" evidence="7">
    <location>
        <position position="190"/>
    </location>
    <ligand>
        <name>L-glutamate</name>
        <dbReference type="ChEBI" id="CHEBI:29985"/>
    </ligand>
</feature>
<proteinExistence type="inferred from homology"/>
<dbReference type="GO" id="GO:0008270">
    <property type="term" value="F:zinc ion binding"/>
    <property type="evidence" value="ECO:0007669"/>
    <property type="project" value="UniProtKB-UniRule"/>
</dbReference>
<evidence type="ECO:0000256" key="2">
    <source>
        <dbReference type="ARBA" id="ARBA00022723"/>
    </source>
</evidence>
<organism evidence="10 11">
    <name type="scientific">Aquirhabdus parva</name>
    <dbReference type="NCBI Taxonomy" id="2283318"/>
    <lineage>
        <taxon>Bacteria</taxon>
        <taxon>Pseudomonadati</taxon>
        <taxon>Pseudomonadota</taxon>
        <taxon>Gammaproteobacteria</taxon>
        <taxon>Moraxellales</taxon>
        <taxon>Moraxellaceae</taxon>
        <taxon>Aquirhabdus</taxon>
    </lineage>
</organism>
<keyword evidence="2 7" id="KW-0479">Metal-binding</keyword>
<dbReference type="GO" id="GO:0006424">
    <property type="term" value="P:glutamyl-tRNA aminoacylation"/>
    <property type="evidence" value="ECO:0007669"/>
    <property type="project" value="InterPro"/>
</dbReference>
<dbReference type="AlphaFoldDB" id="A0A345P3G8"/>
<evidence type="ECO:0000256" key="6">
    <source>
        <dbReference type="ARBA" id="ARBA00023146"/>
    </source>
</evidence>
<dbReference type="InterPro" id="IPR000924">
    <property type="entry name" value="Glu/Gln-tRNA-synth"/>
</dbReference>
<keyword evidence="3 7" id="KW-0547">Nucleotide-binding</keyword>
<dbReference type="PRINTS" id="PR00987">
    <property type="entry name" value="TRNASYNTHGLU"/>
</dbReference>
<feature type="binding site" evidence="7">
    <location>
        <position position="237"/>
    </location>
    <ligand>
        <name>ATP</name>
        <dbReference type="ChEBI" id="CHEBI:30616"/>
    </ligand>
</feature>
<dbReference type="GO" id="GO:0005829">
    <property type="term" value="C:cytosol"/>
    <property type="evidence" value="ECO:0007669"/>
    <property type="project" value="TreeGrafter"/>
</dbReference>
<dbReference type="InterPro" id="IPR049940">
    <property type="entry name" value="GluQ/Sye"/>
</dbReference>
<evidence type="ECO:0000256" key="3">
    <source>
        <dbReference type="ARBA" id="ARBA00022741"/>
    </source>
</evidence>
<accession>A0A345P3G8</accession>
<dbReference type="Pfam" id="PF00749">
    <property type="entry name" value="tRNA-synt_1c"/>
    <property type="match status" value="1"/>
</dbReference>
<keyword evidence="5 7" id="KW-0067">ATP-binding</keyword>
<evidence type="ECO:0000256" key="4">
    <source>
        <dbReference type="ARBA" id="ARBA00022833"/>
    </source>
</evidence>
<evidence type="ECO:0000256" key="8">
    <source>
        <dbReference type="RuleBase" id="RU363037"/>
    </source>
</evidence>
<keyword evidence="1 7" id="KW-0436">Ligase</keyword>
<feature type="binding site" evidence="7">
    <location>
        <position position="104"/>
    </location>
    <ligand>
        <name>Zn(2+)</name>
        <dbReference type="ChEBI" id="CHEBI:29105"/>
    </ligand>
</feature>
<keyword evidence="8" id="KW-0648">Protein biosynthesis</keyword>
<sequence>MSEVPRYTGRFAPSPTGPLHFGSLVTALASWCEARAHQGRWLVRIEDTDLPRNQLGAEAEILTQLETYGLIADEPILRQQDRIDLYNHILDDLAAQGDLYGCACSRKQLTGYTAYPNTCRNKKLSLTGHAVRLRVSDDTLCFQDQLQGQVCEDLSKTTGDFVLRRRDGIISYQLAVVVDDYLQGVTHIVRGADLLDNTVRQIWLRQCLRETTSKPIIEPIYAHIPLAMNAQGQKLSKQNLALPLNVKKPVENLQAAFVALGQNAIDASSPEHFLQQAITCWDINRIPRQTQLDGQF</sequence>
<dbReference type="EMBL" id="CP031222">
    <property type="protein sequence ID" value="AXI01827.1"/>
    <property type="molecule type" value="Genomic_DNA"/>
</dbReference>
<evidence type="ECO:0000256" key="1">
    <source>
        <dbReference type="ARBA" id="ARBA00022598"/>
    </source>
</evidence>
<dbReference type="Gene3D" id="3.40.50.620">
    <property type="entry name" value="HUPs"/>
    <property type="match status" value="1"/>
</dbReference>
<feature type="binding site" evidence="7">
    <location>
        <position position="46"/>
    </location>
    <ligand>
        <name>L-glutamate</name>
        <dbReference type="ChEBI" id="CHEBI:29985"/>
    </ligand>
</feature>
<dbReference type="OrthoDB" id="9807503at2"/>
<dbReference type="NCBIfam" id="NF004314">
    <property type="entry name" value="PRK05710.1-3"/>
    <property type="match status" value="1"/>
</dbReference>
<dbReference type="Proteomes" id="UP000253940">
    <property type="component" value="Chromosome"/>
</dbReference>
<evidence type="ECO:0000259" key="9">
    <source>
        <dbReference type="Pfam" id="PF00749"/>
    </source>
</evidence>
<dbReference type="NCBIfam" id="TIGR03838">
    <property type="entry name" value="queuosine_YadB"/>
    <property type="match status" value="1"/>
</dbReference>
<dbReference type="InterPro" id="IPR022380">
    <property type="entry name" value="Glu-Q_tRNA(Asp)_Synthase"/>
</dbReference>
<feature type="short sequence motif" description="'HIGH' region" evidence="7">
    <location>
        <begin position="13"/>
        <end position="23"/>
    </location>
</feature>
<gene>
    <name evidence="7" type="primary">gluQ</name>
    <name evidence="10" type="ORF">HYN46_02400</name>
</gene>
<reference evidence="10 11" key="1">
    <citation type="submission" date="2018-07" db="EMBL/GenBank/DDBJ databases">
        <title>Genome sequencing of Moraxellaceae gen. HYN0046.</title>
        <authorList>
            <person name="Kim M."/>
            <person name="Yi H."/>
        </authorList>
    </citation>
    <scope>NUCLEOTIDE SEQUENCE [LARGE SCALE GENOMIC DNA]</scope>
    <source>
        <strain evidence="10 11">HYN0046</strain>
    </source>
</reference>
<comment type="cofactor">
    <cofactor evidence="7">
        <name>Zn(2+)</name>
        <dbReference type="ChEBI" id="CHEBI:29105"/>
    </cofactor>
    <text evidence="7">Binds 1 zinc ion per subunit.</text>
</comment>
<feature type="binding site" evidence="7">
    <location>
        <position position="115"/>
    </location>
    <ligand>
        <name>Zn(2+)</name>
        <dbReference type="ChEBI" id="CHEBI:29105"/>
    </ligand>
</feature>
<keyword evidence="4 7" id="KW-0862">Zinc</keyword>
<dbReference type="SUPFAM" id="SSF52374">
    <property type="entry name" value="Nucleotidylyl transferase"/>
    <property type="match status" value="1"/>
</dbReference>
<keyword evidence="6 7" id="KW-0030">Aminoacyl-tRNA synthetase</keyword>
<dbReference type="InterPro" id="IPR020058">
    <property type="entry name" value="Glu/Gln-tRNA-synth_Ib_cat-dom"/>
</dbReference>
<evidence type="ECO:0000256" key="7">
    <source>
        <dbReference type="HAMAP-Rule" id="MF_01428"/>
    </source>
</evidence>
<dbReference type="InterPro" id="IPR014729">
    <property type="entry name" value="Rossmann-like_a/b/a_fold"/>
</dbReference>
<dbReference type="PANTHER" id="PTHR43311">
    <property type="entry name" value="GLUTAMATE--TRNA LIGASE"/>
    <property type="match status" value="1"/>
</dbReference>
<name>A0A345P3G8_9GAMM</name>
<comment type="similarity">
    <text evidence="7">Belongs to the class-I aminoacyl-tRNA synthetase family. GluQ subfamily.</text>
</comment>
<dbReference type="EC" id="6.1.1.-" evidence="7"/>
<comment type="function">
    <text evidence="7">Catalyzes the tRNA-independent activation of glutamate in presence of ATP and the subsequent transfer of glutamate onto a tRNA(Asp). Glutamate is transferred on the 2-amino-5-(4,5-dihydroxy-2-cyclopenten-1-yl) moiety of the queuosine in the wobble position of the QUC anticodon.</text>
</comment>
<feature type="binding site" evidence="7">
    <location>
        <position position="102"/>
    </location>
    <ligand>
        <name>Zn(2+)</name>
        <dbReference type="ChEBI" id="CHEBI:29105"/>
    </ligand>
</feature>
<feature type="binding site" evidence="7">
    <location>
        <position position="172"/>
    </location>
    <ligand>
        <name>L-glutamate</name>
        <dbReference type="ChEBI" id="CHEBI:29985"/>
    </ligand>
</feature>
<dbReference type="GO" id="GO:0005524">
    <property type="term" value="F:ATP binding"/>
    <property type="evidence" value="ECO:0007669"/>
    <property type="project" value="UniProtKB-KW"/>
</dbReference>
<evidence type="ECO:0000313" key="10">
    <source>
        <dbReference type="EMBL" id="AXI01827.1"/>
    </source>
</evidence>
<feature type="binding site" evidence="7">
    <location>
        <begin position="10"/>
        <end position="14"/>
    </location>
    <ligand>
        <name>L-glutamate</name>
        <dbReference type="ChEBI" id="CHEBI:29985"/>
    </ligand>
</feature>
<dbReference type="KEGG" id="mbah:HYN46_02400"/>
<feature type="short sequence motif" description="'KMSKS' region" evidence="7">
    <location>
        <begin position="234"/>
        <end position="238"/>
    </location>
</feature>
<evidence type="ECO:0000313" key="11">
    <source>
        <dbReference type="Proteomes" id="UP000253940"/>
    </source>
</evidence>
<evidence type="ECO:0000256" key="5">
    <source>
        <dbReference type="ARBA" id="ARBA00022840"/>
    </source>
</evidence>
<keyword evidence="11" id="KW-1185">Reference proteome</keyword>
<dbReference type="PANTHER" id="PTHR43311:SF1">
    <property type="entry name" value="GLUTAMYL-Q TRNA(ASP) SYNTHETASE"/>
    <property type="match status" value="1"/>
</dbReference>
<dbReference type="HAMAP" id="MF_01428">
    <property type="entry name" value="Glu_Q_tRNA_synth"/>
    <property type="match status" value="1"/>
</dbReference>
<dbReference type="RefSeq" id="WP_114897937.1">
    <property type="nucleotide sequence ID" value="NZ_CP031222.1"/>
</dbReference>
<dbReference type="GO" id="GO:0004818">
    <property type="term" value="F:glutamate-tRNA ligase activity"/>
    <property type="evidence" value="ECO:0007669"/>
    <property type="project" value="TreeGrafter"/>
</dbReference>